<dbReference type="InterPro" id="IPR001041">
    <property type="entry name" value="2Fe-2S_ferredoxin-type"/>
</dbReference>
<evidence type="ECO:0000256" key="3">
    <source>
        <dbReference type="ARBA" id="ARBA00023002"/>
    </source>
</evidence>
<proteinExistence type="predicted"/>
<dbReference type="Gene3D" id="1.10.150.120">
    <property type="entry name" value="[2Fe-2S]-binding domain"/>
    <property type="match status" value="1"/>
</dbReference>
<gene>
    <name evidence="8" type="ORF">HYY65_12555</name>
</gene>
<feature type="non-terminal residue" evidence="8">
    <location>
        <position position="1"/>
    </location>
</feature>
<dbReference type="InterPro" id="IPR036884">
    <property type="entry name" value="2Fe-2S-bd_dom_sf"/>
</dbReference>
<feature type="region of interest" description="Disordered" evidence="6">
    <location>
        <begin position="121"/>
        <end position="143"/>
    </location>
</feature>
<dbReference type="PROSITE" id="PS51085">
    <property type="entry name" value="2FE2S_FER_2"/>
    <property type="match status" value="1"/>
</dbReference>
<dbReference type="InterPro" id="IPR036010">
    <property type="entry name" value="2Fe-2S_ferredoxin-like_sf"/>
</dbReference>
<evidence type="ECO:0000259" key="7">
    <source>
        <dbReference type="PROSITE" id="PS51085"/>
    </source>
</evidence>
<dbReference type="InterPro" id="IPR012675">
    <property type="entry name" value="Beta-grasp_dom_sf"/>
</dbReference>
<dbReference type="PANTHER" id="PTHR44379:SF8">
    <property type="entry name" value="XANTHINE DEHYDROGENASE IRON-SULFUR-BINDING SUBUNIT XDHC-RELATED"/>
    <property type="match status" value="1"/>
</dbReference>
<name>A0A932GRZ6_UNCTE</name>
<dbReference type="SUPFAM" id="SSF54292">
    <property type="entry name" value="2Fe-2S ferredoxin-like"/>
    <property type="match status" value="1"/>
</dbReference>
<dbReference type="GO" id="GO:0046872">
    <property type="term" value="F:metal ion binding"/>
    <property type="evidence" value="ECO:0007669"/>
    <property type="project" value="UniProtKB-KW"/>
</dbReference>
<evidence type="ECO:0000313" key="9">
    <source>
        <dbReference type="Proteomes" id="UP000741360"/>
    </source>
</evidence>
<evidence type="ECO:0000256" key="5">
    <source>
        <dbReference type="ARBA" id="ARBA00023014"/>
    </source>
</evidence>
<evidence type="ECO:0000256" key="4">
    <source>
        <dbReference type="ARBA" id="ARBA00023004"/>
    </source>
</evidence>
<sequence>HVGCEHGVCGCCTVLIDNHPTLACLTLAHSAAGHMITTIEGVAQGGVLHPLQEAFLEVGAVQCGYCTPGMILTAKALLDEEPEPSEEQIRQALAGNLCRCTGYQAIIDAVKLASKRLLAGQDTGLETSPPPRWHDLSSRPPER</sequence>
<dbReference type="PANTHER" id="PTHR44379">
    <property type="entry name" value="OXIDOREDUCTASE WITH IRON-SULFUR SUBUNIT"/>
    <property type="match status" value="1"/>
</dbReference>
<dbReference type="EMBL" id="JACPSX010000242">
    <property type="protein sequence ID" value="MBI3015855.1"/>
    <property type="molecule type" value="Genomic_DNA"/>
</dbReference>
<dbReference type="Proteomes" id="UP000741360">
    <property type="component" value="Unassembled WGS sequence"/>
</dbReference>
<evidence type="ECO:0000313" key="8">
    <source>
        <dbReference type="EMBL" id="MBI3015855.1"/>
    </source>
</evidence>
<evidence type="ECO:0000256" key="1">
    <source>
        <dbReference type="ARBA" id="ARBA00022714"/>
    </source>
</evidence>
<dbReference type="InterPro" id="IPR051452">
    <property type="entry name" value="Diverse_Oxidoreductases"/>
</dbReference>
<dbReference type="GO" id="GO:0016491">
    <property type="term" value="F:oxidoreductase activity"/>
    <property type="evidence" value="ECO:0007669"/>
    <property type="project" value="UniProtKB-KW"/>
</dbReference>
<accession>A0A932GRZ6</accession>
<keyword evidence="4" id="KW-0408">Iron</keyword>
<organism evidence="8 9">
    <name type="scientific">Tectimicrobiota bacterium</name>
    <dbReference type="NCBI Taxonomy" id="2528274"/>
    <lineage>
        <taxon>Bacteria</taxon>
        <taxon>Pseudomonadati</taxon>
        <taxon>Nitrospinota/Tectimicrobiota group</taxon>
        <taxon>Candidatus Tectimicrobiota</taxon>
    </lineage>
</organism>
<reference evidence="8" key="1">
    <citation type="submission" date="2020-07" db="EMBL/GenBank/DDBJ databases">
        <title>Huge and variable diversity of episymbiotic CPR bacteria and DPANN archaea in groundwater ecosystems.</title>
        <authorList>
            <person name="He C.Y."/>
            <person name="Keren R."/>
            <person name="Whittaker M."/>
            <person name="Farag I.F."/>
            <person name="Doudna J."/>
            <person name="Cate J.H.D."/>
            <person name="Banfield J.F."/>
        </authorList>
    </citation>
    <scope>NUCLEOTIDE SEQUENCE</scope>
    <source>
        <strain evidence="8">NC_groundwater_717_Ag_S-0.2um_59_8</strain>
    </source>
</reference>
<dbReference type="Pfam" id="PF01799">
    <property type="entry name" value="Fer2_2"/>
    <property type="match status" value="1"/>
</dbReference>
<keyword evidence="5" id="KW-0411">Iron-sulfur</keyword>
<keyword evidence="1" id="KW-0001">2Fe-2S</keyword>
<protein>
    <submittedName>
        <fullName evidence="8">(2Fe-2S)-binding protein</fullName>
    </submittedName>
</protein>
<feature type="domain" description="2Fe-2S ferredoxin-type" evidence="7">
    <location>
        <begin position="1"/>
        <end position="42"/>
    </location>
</feature>
<keyword evidence="3" id="KW-0560">Oxidoreductase</keyword>
<evidence type="ECO:0000256" key="2">
    <source>
        <dbReference type="ARBA" id="ARBA00022723"/>
    </source>
</evidence>
<dbReference type="AlphaFoldDB" id="A0A932GRZ6"/>
<dbReference type="Gene3D" id="3.10.20.30">
    <property type="match status" value="1"/>
</dbReference>
<keyword evidence="2" id="KW-0479">Metal-binding</keyword>
<dbReference type="GO" id="GO:0051537">
    <property type="term" value="F:2 iron, 2 sulfur cluster binding"/>
    <property type="evidence" value="ECO:0007669"/>
    <property type="project" value="UniProtKB-KW"/>
</dbReference>
<evidence type="ECO:0000256" key="6">
    <source>
        <dbReference type="SAM" id="MobiDB-lite"/>
    </source>
</evidence>
<dbReference type="FunFam" id="1.10.150.120:FF:000003">
    <property type="entry name" value="Carbon monoxide dehydrogenase, small subunit"/>
    <property type="match status" value="1"/>
</dbReference>
<feature type="compositionally biased region" description="Basic and acidic residues" evidence="6">
    <location>
        <begin position="132"/>
        <end position="143"/>
    </location>
</feature>
<dbReference type="SUPFAM" id="SSF47741">
    <property type="entry name" value="CO dehydrogenase ISP C-domain like"/>
    <property type="match status" value="1"/>
</dbReference>
<dbReference type="InterPro" id="IPR002888">
    <property type="entry name" value="2Fe-2S-bd"/>
</dbReference>
<comment type="caution">
    <text evidence="8">The sequence shown here is derived from an EMBL/GenBank/DDBJ whole genome shotgun (WGS) entry which is preliminary data.</text>
</comment>